<name>A0ABS2NU40_9FIRM</name>
<dbReference type="EMBL" id="JAFBEE010000052">
    <property type="protein sequence ID" value="MBM7616465.1"/>
    <property type="molecule type" value="Genomic_DNA"/>
</dbReference>
<evidence type="ECO:0000313" key="1">
    <source>
        <dbReference type="EMBL" id="MBM7616465.1"/>
    </source>
</evidence>
<keyword evidence="2" id="KW-1185">Reference proteome</keyword>
<reference evidence="1 2" key="1">
    <citation type="submission" date="2021-01" db="EMBL/GenBank/DDBJ databases">
        <title>Genomic Encyclopedia of Type Strains, Phase IV (KMG-IV): sequencing the most valuable type-strain genomes for metagenomic binning, comparative biology and taxonomic classification.</title>
        <authorList>
            <person name="Goeker M."/>
        </authorList>
    </citation>
    <scope>NUCLEOTIDE SEQUENCE [LARGE SCALE GENOMIC DNA]</scope>
    <source>
        <strain evidence="1 2">DSM 25890</strain>
    </source>
</reference>
<comment type="caution">
    <text evidence="1">The sequence shown here is derived from an EMBL/GenBank/DDBJ whole genome shotgun (WGS) entry which is preliminary data.</text>
</comment>
<gene>
    <name evidence="1" type="ORF">JOC73_003069</name>
</gene>
<proteinExistence type="predicted"/>
<protein>
    <submittedName>
        <fullName evidence="1">Uncharacterized protein</fullName>
    </submittedName>
</protein>
<organism evidence="1 2">
    <name type="scientific">Alkaliphilus hydrothermalis</name>
    <dbReference type="NCBI Taxonomy" id="1482730"/>
    <lineage>
        <taxon>Bacteria</taxon>
        <taxon>Bacillati</taxon>
        <taxon>Bacillota</taxon>
        <taxon>Clostridia</taxon>
        <taxon>Peptostreptococcales</taxon>
        <taxon>Natronincolaceae</taxon>
        <taxon>Alkaliphilus</taxon>
    </lineage>
</organism>
<dbReference type="Proteomes" id="UP001314796">
    <property type="component" value="Unassembled WGS sequence"/>
</dbReference>
<evidence type="ECO:0000313" key="2">
    <source>
        <dbReference type="Proteomes" id="UP001314796"/>
    </source>
</evidence>
<sequence>MGGLKAYNIAKKAEKAKILAPVMSSTVRIVVNTVMGTFKGLLKGFSLNYGAGRISDAITSVGKYVDFDARFDRTTPGKAIDNKITNIENYVIRLIGGK</sequence>
<accession>A0ABS2NU40</accession>